<dbReference type="RefSeq" id="WP_166952289.1">
    <property type="nucleotide sequence ID" value="NZ_JAASQI010000004.1"/>
</dbReference>
<dbReference type="InterPro" id="IPR020846">
    <property type="entry name" value="MFS_dom"/>
</dbReference>
<comment type="caution">
    <text evidence="6">The sequence shown here is derived from an EMBL/GenBank/DDBJ whole genome shotgun (WGS) entry which is preliminary data.</text>
</comment>
<dbReference type="PANTHER" id="PTHR11360:SF284">
    <property type="entry name" value="EG:103B4.3 PROTEIN-RELATED"/>
    <property type="match status" value="1"/>
</dbReference>
<sequence>MNSETGAGADARGRNADAWGVVALGFMTLALAFTVRGSLSLAMPVWQAEFGWTRGFISGIAAVALLVMATVAPFAGGLVDRRGSRALLMGGLAAVGTGVVLVAAARPDAGAWLLPLGFAGVASIGFGTIAQHVVAAAIAQRVVQRRGLAVGIGAAGSTAGQLLLMPVLAYFMQSGEWRLSFQLLAVACFLLIPVTWFTLRAPGGAAPRNAYNGRAGEHRNIRDDLGALVRSPVYHAVFWSFAICGFTTTGVIETHLMPYAALCGFGPLPSATAYGVLSALNLTGMIAAGWLSDRMHRPQLLAIIYMARAAAFVLLMFVAGNYPMLIVFAVLFGLFDYSTVPVTASYLASRLGIGRLGLSMGVLSAGHAVGAAAGAWAGGAVFDGSGGYGVLWIASVALAVIASLLVVALGDSERAMRRAPAAA</sequence>
<dbReference type="Proteomes" id="UP001429580">
    <property type="component" value="Unassembled WGS sequence"/>
</dbReference>
<organism evidence="6 7">
    <name type="scientific">Pseudochelatococcus lubricantis</name>
    <dbReference type="NCBI Taxonomy" id="1538102"/>
    <lineage>
        <taxon>Bacteria</taxon>
        <taxon>Pseudomonadati</taxon>
        <taxon>Pseudomonadota</taxon>
        <taxon>Alphaproteobacteria</taxon>
        <taxon>Hyphomicrobiales</taxon>
        <taxon>Chelatococcaceae</taxon>
        <taxon>Pseudochelatococcus</taxon>
    </lineage>
</organism>
<dbReference type="EMBL" id="JAASQI010000004">
    <property type="protein sequence ID" value="NIJ58332.1"/>
    <property type="molecule type" value="Genomic_DNA"/>
</dbReference>
<feature type="transmembrane region" description="Helical" evidence="4">
    <location>
        <begin position="111"/>
        <end position="135"/>
    </location>
</feature>
<dbReference type="InterPro" id="IPR036259">
    <property type="entry name" value="MFS_trans_sf"/>
</dbReference>
<evidence type="ECO:0000313" key="6">
    <source>
        <dbReference type="EMBL" id="NIJ58332.1"/>
    </source>
</evidence>
<protein>
    <submittedName>
        <fullName evidence="6">MFS family permease</fullName>
    </submittedName>
</protein>
<feature type="transmembrane region" description="Helical" evidence="4">
    <location>
        <begin position="272"/>
        <end position="291"/>
    </location>
</feature>
<feature type="transmembrane region" description="Helical" evidence="4">
    <location>
        <begin position="300"/>
        <end position="319"/>
    </location>
</feature>
<feature type="domain" description="Major facilitator superfamily (MFS) profile" evidence="5">
    <location>
        <begin position="18"/>
        <end position="414"/>
    </location>
</feature>
<evidence type="ECO:0000256" key="4">
    <source>
        <dbReference type="SAM" id="Phobius"/>
    </source>
</evidence>
<evidence type="ECO:0000259" key="5">
    <source>
        <dbReference type="PROSITE" id="PS50850"/>
    </source>
</evidence>
<feature type="transmembrane region" description="Helical" evidence="4">
    <location>
        <begin position="325"/>
        <end position="348"/>
    </location>
</feature>
<dbReference type="PROSITE" id="PS50850">
    <property type="entry name" value="MFS"/>
    <property type="match status" value="1"/>
</dbReference>
<feature type="transmembrane region" description="Helical" evidence="4">
    <location>
        <begin position="360"/>
        <end position="382"/>
    </location>
</feature>
<dbReference type="InterPro" id="IPR011701">
    <property type="entry name" value="MFS"/>
</dbReference>
<gene>
    <name evidence="6" type="ORF">FHS82_002174</name>
</gene>
<proteinExistence type="predicted"/>
<feature type="transmembrane region" description="Helical" evidence="4">
    <location>
        <begin position="147"/>
        <end position="173"/>
    </location>
</feature>
<evidence type="ECO:0000256" key="1">
    <source>
        <dbReference type="ARBA" id="ARBA00022692"/>
    </source>
</evidence>
<feature type="transmembrane region" description="Helical" evidence="4">
    <location>
        <begin position="179"/>
        <end position="199"/>
    </location>
</feature>
<evidence type="ECO:0000256" key="2">
    <source>
        <dbReference type="ARBA" id="ARBA00022989"/>
    </source>
</evidence>
<dbReference type="PANTHER" id="PTHR11360">
    <property type="entry name" value="MONOCARBOXYLATE TRANSPORTER"/>
    <property type="match status" value="1"/>
</dbReference>
<keyword evidence="3 4" id="KW-0472">Membrane</keyword>
<dbReference type="Gene3D" id="1.20.1250.20">
    <property type="entry name" value="MFS general substrate transporter like domains"/>
    <property type="match status" value="2"/>
</dbReference>
<reference evidence="6 7" key="1">
    <citation type="submission" date="2020-03" db="EMBL/GenBank/DDBJ databases">
        <title>Genomic Encyclopedia of Type Strains, Phase IV (KMG-IV): sequencing the most valuable type-strain genomes for metagenomic binning, comparative biology and taxonomic classification.</title>
        <authorList>
            <person name="Goeker M."/>
        </authorList>
    </citation>
    <scope>NUCLEOTIDE SEQUENCE [LARGE SCALE GENOMIC DNA]</scope>
    <source>
        <strain evidence="6 7">DSM 103870</strain>
    </source>
</reference>
<feature type="transmembrane region" description="Helical" evidence="4">
    <location>
        <begin position="86"/>
        <end position="105"/>
    </location>
</feature>
<dbReference type="SUPFAM" id="SSF103473">
    <property type="entry name" value="MFS general substrate transporter"/>
    <property type="match status" value="1"/>
</dbReference>
<name>A0ABX0V021_9HYPH</name>
<accession>A0ABX0V021</accession>
<feature type="transmembrane region" description="Helical" evidence="4">
    <location>
        <begin position="232"/>
        <end position="252"/>
    </location>
</feature>
<evidence type="ECO:0000313" key="7">
    <source>
        <dbReference type="Proteomes" id="UP001429580"/>
    </source>
</evidence>
<dbReference type="InterPro" id="IPR050327">
    <property type="entry name" value="Proton-linked_MCT"/>
</dbReference>
<keyword evidence="1 4" id="KW-0812">Transmembrane</keyword>
<feature type="transmembrane region" description="Helical" evidence="4">
    <location>
        <begin position="388"/>
        <end position="409"/>
    </location>
</feature>
<feature type="transmembrane region" description="Helical" evidence="4">
    <location>
        <begin position="55"/>
        <end position="79"/>
    </location>
</feature>
<keyword evidence="2 4" id="KW-1133">Transmembrane helix</keyword>
<keyword evidence="7" id="KW-1185">Reference proteome</keyword>
<dbReference type="Pfam" id="PF07690">
    <property type="entry name" value="MFS_1"/>
    <property type="match status" value="1"/>
</dbReference>
<evidence type="ECO:0000256" key="3">
    <source>
        <dbReference type="ARBA" id="ARBA00023136"/>
    </source>
</evidence>
<feature type="transmembrane region" description="Helical" evidence="4">
    <location>
        <begin position="18"/>
        <end position="35"/>
    </location>
</feature>